<dbReference type="AlphaFoldDB" id="A0A2P2C644"/>
<dbReference type="InterPro" id="IPR050922">
    <property type="entry name" value="LytR/CpsA/Psr_CW_biosynth"/>
</dbReference>
<dbReference type="PANTHER" id="PTHR33392:SF6">
    <property type="entry name" value="POLYISOPRENYL-TEICHOIC ACID--PEPTIDOGLYCAN TEICHOIC ACID TRANSFERASE TAGU"/>
    <property type="match status" value="1"/>
</dbReference>
<protein>
    <submittedName>
        <fullName evidence="4">Putative Cell envelope-related transcriptional attenuator</fullName>
    </submittedName>
</protein>
<dbReference type="PANTHER" id="PTHR33392">
    <property type="entry name" value="POLYISOPRENYL-TEICHOIC ACID--PEPTIDOGLYCAN TEICHOIC ACID TRANSFERASE TAGU"/>
    <property type="match status" value="1"/>
</dbReference>
<sequence length="427" mass="45687">MSDDSSLEAPSGAPKRKGTVARKHTVGRVILISALVLALVTGLGMVYLVRHLNGNIETGDLGALGSDRPEKVYKGNGEPLNILVMGDDTRSGAGNDIDQETGGGSDTTILVHLSADRSRAYAVSIPRDSVVDRPACGDSPAATDVLWNAAFSVGKELCTAEQFEQTTGILLQHYVVIDFNGFGDMVDAVDGVPVCIPEDIVDKKHAIFVPKGDPSRLSGDQALDYVRARYVGEKIQQNDISRIRRQQEFIGALVREVQSAGTLTRFDRVVSFLDAATKSLRTDEELGSVTRIGKLAMQLRSVGLDKIKFVTLPTEYYPVDDPEFSGKLFWKPEAQKIWDLINADKELPPSLIKGTSTDAEPPATSSETTSPASPTGTPSSSDSESPSTPESETPSQTPSETASETPSSTPSTPATTDDEDRIFGVCA</sequence>
<dbReference type="InterPro" id="IPR004474">
    <property type="entry name" value="LytR_CpsA_psr"/>
</dbReference>
<reference evidence="4" key="1">
    <citation type="submission" date="2015-08" db="EMBL/GenBank/DDBJ databases">
        <authorList>
            <person name="Babu N.S."/>
            <person name="Beckwith C.J."/>
            <person name="Beseler K.G."/>
            <person name="Brison A."/>
            <person name="Carone J.V."/>
            <person name="Caskin T.P."/>
            <person name="Diamond M."/>
            <person name="Durham M.E."/>
            <person name="Foxe J.M."/>
            <person name="Go M."/>
            <person name="Henderson B.A."/>
            <person name="Jones I.B."/>
            <person name="McGettigan J.A."/>
            <person name="Micheletti S.J."/>
            <person name="Nasrallah M.E."/>
            <person name="Ortiz D."/>
            <person name="Piller C.R."/>
            <person name="Privatt S.R."/>
            <person name="Schneider S.L."/>
            <person name="Sharp S."/>
            <person name="Smith T.C."/>
            <person name="Stanton J.D."/>
            <person name="Ullery H.E."/>
            <person name="Wilson R.J."/>
            <person name="Serrano M.G."/>
            <person name="Buck G."/>
            <person name="Lee V."/>
            <person name="Wang Y."/>
            <person name="Carvalho R."/>
            <person name="Voegtly L."/>
            <person name="Shi R."/>
            <person name="Duckworth R."/>
            <person name="Johnson A."/>
            <person name="Loviza R."/>
            <person name="Walstead R."/>
            <person name="Shah Z."/>
            <person name="Kiflezghi M."/>
            <person name="Wade K."/>
            <person name="Ball S.L."/>
            <person name="Bradley K.W."/>
            <person name="Asai D.J."/>
            <person name="Bowman C.A."/>
            <person name="Russell D.A."/>
            <person name="Pope W.H."/>
            <person name="Jacobs-Sera D."/>
            <person name="Hendrix R.W."/>
            <person name="Hatfull G.F."/>
        </authorList>
    </citation>
    <scope>NUCLEOTIDE SEQUENCE</scope>
</reference>
<dbReference type="Gene3D" id="3.40.630.190">
    <property type="entry name" value="LCP protein"/>
    <property type="match status" value="1"/>
</dbReference>
<feature type="region of interest" description="Disordered" evidence="1">
    <location>
        <begin position="1"/>
        <end position="20"/>
    </location>
</feature>
<accession>A0A2P2C644</accession>
<feature type="compositionally biased region" description="Low complexity" evidence="1">
    <location>
        <begin position="359"/>
        <end position="415"/>
    </location>
</feature>
<dbReference type="Pfam" id="PF03816">
    <property type="entry name" value="LytR_cpsA_psr"/>
    <property type="match status" value="1"/>
</dbReference>
<name>A0A2P2C644_9ZZZZ</name>
<organism evidence="4">
    <name type="scientific">metagenome</name>
    <dbReference type="NCBI Taxonomy" id="256318"/>
    <lineage>
        <taxon>unclassified sequences</taxon>
        <taxon>metagenomes</taxon>
    </lineage>
</organism>
<keyword evidence="2" id="KW-0472">Membrane</keyword>
<evidence type="ECO:0000259" key="3">
    <source>
        <dbReference type="Pfam" id="PF03816"/>
    </source>
</evidence>
<feature type="transmembrane region" description="Helical" evidence="2">
    <location>
        <begin position="25"/>
        <end position="49"/>
    </location>
</feature>
<dbReference type="NCBIfam" id="TIGR00350">
    <property type="entry name" value="lytR_cpsA_psr"/>
    <property type="match status" value="1"/>
</dbReference>
<feature type="region of interest" description="Disordered" evidence="1">
    <location>
        <begin position="349"/>
        <end position="427"/>
    </location>
</feature>
<keyword evidence="2" id="KW-1133">Transmembrane helix</keyword>
<gene>
    <name evidence="4" type="ORF">NOCA1130053</name>
</gene>
<feature type="domain" description="Cell envelope-related transcriptional attenuator" evidence="3">
    <location>
        <begin position="105"/>
        <end position="258"/>
    </location>
</feature>
<evidence type="ECO:0000256" key="2">
    <source>
        <dbReference type="SAM" id="Phobius"/>
    </source>
</evidence>
<keyword evidence="2" id="KW-0812">Transmembrane</keyword>
<proteinExistence type="predicted"/>
<evidence type="ECO:0000256" key="1">
    <source>
        <dbReference type="SAM" id="MobiDB-lite"/>
    </source>
</evidence>
<evidence type="ECO:0000313" key="4">
    <source>
        <dbReference type="EMBL" id="CUR57485.1"/>
    </source>
</evidence>
<dbReference type="EMBL" id="CZKB01000005">
    <property type="protein sequence ID" value="CUR57485.1"/>
    <property type="molecule type" value="Genomic_DNA"/>
</dbReference>